<keyword evidence="4" id="KW-1185">Reference proteome</keyword>
<evidence type="ECO:0000256" key="1">
    <source>
        <dbReference type="SAM" id="Phobius"/>
    </source>
</evidence>
<dbReference type="NCBIfam" id="TIGR04294">
    <property type="entry name" value="pre_pil_HX9DG"/>
    <property type="match status" value="1"/>
</dbReference>
<feature type="transmembrane region" description="Helical" evidence="1">
    <location>
        <begin position="15"/>
        <end position="40"/>
    </location>
</feature>
<dbReference type="Pfam" id="PF07963">
    <property type="entry name" value="N_methyl"/>
    <property type="match status" value="1"/>
</dbReference>
<dbReference type="InterPro" id="IPR045584">
    <property type="entry name" value="Pilin-like"/>
</dbReference>
<dbReference type="OrthoDB" id="248923at2"/>
<evidence type="ECO:0000313" key="4">
    <source>
        <dbReference type="Proteomes" id="UP000322214"/>
    </source>
</evidence>
<dbReference type="SUPFAM" id="SSF54523">
    <property type="entry name" value="Pili subunits"/>
    <property type="match status" value="1"/>
</dbReference>
<dbReference type="Proteomes" id="UP000322214">
    <property type="component" value="Chromosome"/>
</dbReference>
<dbReference type="PANTHER" id="PTHR30093">
    <property type="entry name" value="GENERAL SECRETION PATHWAY PROTEIN G"/>
    <property type="match status" value="1"/>
</dbReference>
<keyword evidence="1" id="KW-1133">Transmembrane helix</keyword>
<reference evidence="3 4" key="1">
    <citation type="submission" date="2019-08" db="EMBL/GenBank/DDBJ databases">
        <title>Deep-cultivation of Planctomycetes and their phenomic and genomic characterization uncovers novel biology.</title>
        <authorList>
            <person name="Wiegand S."/>
            <person name="Jogler M."/>
            <person name="Boedeker C."/>
            <person name="Pinto D."/>
            <person name="Vollmers J."/>
            <person name="Rivas-Marin E."/>
            <person name="Kohn T."/>
            <person name="Peeters S.H."/>
            <person name="Heuer A."/>
            <person name="Rast P."/>
            <person name="Oberbeckmann S."/>
            <person name="Bunk B."/>
            <person name="Jeske O."/>
            <person name="Meyerdierks A."/>
            <person name="Storesund J.E."/>
            <person name="Kallscheuer N."/>
            <person name="Luecker S."/>
            <person name="Lage O.M."/>
            <person name="Pohl T."/>
            <person name="Merkel B.J."/>
            <person name="Hornburger P."/>
            <person name="Mueller R.-W."/>
            <person name="Bruemmer F."/>
            <person name="Labrenz M."/>
            <person name="Spormann A.M."/>
            <person name="Op den Camp H."/>
            <person name="Overmann J."/>
            <person name="Amann R."/>
            <person name="Jetten M.S.M."/>
            <person name="Mascher T."/>
            <person name="Medema M.H."/>
            <person name="Devos D.P."/>
            <person name="Kaster A.-K."/>
            <person name="Ovreas L."/>
            <person name="Rohde M."/>
            <person name="Galperin M.Y."/>
            <person name="Jogler C."/>
        </authorList>
    </citation>
    <scope>NUCLEOTIDE SEQUENCE [LARGE SCALE GENOMIC DNA]</scope>
    <source>
        <strain evidence="3 4">FC18</strain>
    </source>
</reference>
<dbReference type="NCBIfam" id="TIGR02532">
    <property type="entry name" value="IV_pilin_GFxxxE"/>
    <property type="match status" value="1"/>
</dbReference>
<protein>
    <recommendedName>
        <fullName evidence="2">DUF1559 domain-containing protein</fullName>
    </recommendedName>
</protein>
<sequence>MMIQTGTVSGPQRRLAFTLVELLVVIAIIGILIGMLLPAVQQVREAARRTQCANNIRQLALAAHNHESAHMHFPSPAAGSLEGYSLISKTLPFVEQANLHSQIDFDQDLLQGVAWNPTINPFYETLVGQRVPVLECPSENGDPMLEGSGATWSGSNYFGNSGTATGVLYVTSQPTDGVFWRGSRVGFGELSDGSSNTAFFAETRFGLRGDSTSDLIDAQTQMARVSGGAPGSVSAEDLVAQTPTRYEGNRAGQWMRNLPYQGTVNAFFTPNSQRPDVAFHGDFMSASRSSHPGGVNVSRCDGSVSFIAENVDLATWRNFFDRADGEVLGGF</sequence>
<keyword evidence="1" id="KW-0472">Membrane</keyword>
<accession>A0A5B9PAW4</accession>
<dbReference type="InterPro" id="IPR027558">
    <property type="entry name" value="Pre_pil_HX9DG_C"/>
</dbReference>
<dbReference type="RefSeq" id="WP_087149654.1">
    <property type="nucleotide sequence ID" value="NZ_CP042912.1"/>
</dbReference>
<dbReference type="STRING" id="980251.GCA_001642875_02161"/>
<dbReference type="InterPro" id="IPR012902">
    <property type="entry name" value="N_methyl_site"/>
</dbReference>
<dbReference type="KEGG" id="mff:MFFC18_25320"/>
<name>A0A5B9PAW4_9BACT</name>
<evidence type="ECO:0000259" key="2">
    <source>
        <dbReference type="Pfam" id="PF07596"/>
    </source>
</evidence>
<dbReference type="InterPro" id="IPR011453">
    <property type="entry name" value="DUF1559"/>
</dbReference>
<dbReference type="EMBL" id="CP042912">
    <property type="protein sequence ID" value="QEG22649.1"/>
    <property type="molecule type" value="Genomic_DNA"/>
</dbReference>
<evidence type="ECO:0000313" key="3">
    <source>
        <dbReference type="EMBL" id="QEG22649.1"/>
    </source>
</evidence>
<proteinExistence type="predicted"/>
<gene>
    <name evidence="3" type="ORF">MFFC18_25320</name>
</gene>
<dbReference type="Pfam" id="PF07596">
    <property type="entry name" value="SBP_bac_10"/>
    <property type="match status" value="1"/>
</dbReference>
<feature type="domain" description="DUF1559" evidence="2">
    <location>
        <begin position="41"/>
        <end position="313"/>
    </location>
</feature>
<dbReference type="AlphaFoldDB" id="A0A5B9PAW4"/>
<dbReference type="PANTHER" id="PTHR30093:SF2">
    <property type="entry name" value="TYPE II SECRETION SYSTEM PROTEIN H"/>
    <property type="match status" value="1"/>
</dbReference>
<dbReference type="Gene3D" id="3.30.700.10">
    <property type="entry name" value="Glycoprotein, Type 4 Pilin"/>
    <property type="match status" value="1"/>
</dbReference>
<keyword evidence="1" id="KW-0812">Transmembrane</keyword>
<organism evidence="3 4">
    <name type="scientific">Mariniblastus fucicola</name>
    <dbReference type="NCBI Taxonomy" id="980251"/>
    <lineage>
        <taxon>Bacteria</taxon>
        <taxon>Pseudomonadati</taxon>
        <taxon>Planctomycetota</taxon>
        <taxon>Planctomycetia</taxon>
        <taxon>Pirellulales</taxon>
        <taxon>Pirellulaceae</taxon>
        <taxon>Mariniblastus</taxon>
    </lineage>
</organism>